<dbReference type="PROSITE" id="PS00198">
    <property type="entry name" value="4FE4S_FER_1"/>
    <property type="match status" value="3"/>
</dbReference>
<evidence type="ECO:0000256" key="2">
    <source>
        <dbReference type="ARBA" id="ARBA00006561"/>
    </source>
</evidence>
<dbReference type="RefSeq" id="WP_132079721.1">
    <property type="nucleotide sequence ID" value="NZ_SLUI01000006.1"/>
</dbReference>
<dbReference type="OrthoDB" id="10014at2"/>
<gene>
    <name evidence="10" type="ORF">EV210_106188</name>
</gene>
<keyword evidence="3" id="KW-0004">4Fe-4S</keyword>
<dbReference type="EMBL" id="SLUI01000006">
    <property type="protein sequence ID" value="TCL37319.1"/>
    <property type="molecule type" value="Genomic_DNA"/>
</dbReference>
<evidence type="ECO:0000256" key="5">
    <source>
        <dbReference type="ARBA" id="ARBA00022827"/>
    </source>
</evidence>
<proteinExistence type="inferred from homology"/>
<feature type="domain" description="4Fe-4S ferredoxin-type" evidence="9">
    <location>
        <begin position="1442"/>
        <end position="1471"/>
    </location>
</feature>
<keyword evidence="7" id="KW-0408">Iron</keyword>
<evidence type="ECO:0000256" key="7">
    <source>
        <dbReference type="ARBA" id="ARBA00023004"/>
    </source>
</evidence>
<keyword evidence="5" id="KW-0285">Flavoprotein</keyword>
<organism evidence="10 11">
    <name type="scientific">Anaerospora hongkongensis</name>
    <dbReference type="NCBI Taxonomy" id="244830"/>
    <lineage>
        <taxon>Bacteria</taxon>
        <taxon>Bacillati</taxon>
        <taxon>Bacillota</taxon>
        <taxon>Negativicutes</taxon>
        <taxon>Selenomonadales</taxon>
        <taxon>Sporomusaceae</taxon>
        <taxon>Anaerospora</taxon>
    </lineage>
</organism>
<dbReference type="PANTHER" id="PTHR43498:SF1">
    <property type="entry name" value="COB--COM HETERODISULFIDE REDUCTASE IRON-SULFUR SUBUNIT A"/>
    <property type="match status" value="1"/>
</dbReference>
<comment type="caution">
    <text evidence="10">The sequence shown here is derived from an EMBL/GenBank/DDBJ whole genome shotgun (WGS) entry which is preliminary data.</text>
</comment>
<dbReference type="InterPro" id="IPR028261">
    <property type="entry name" value="DPD_II"/>
</dbReference>
<dbReference type="PANTHER" id="PTHR43498">
    <property type="entry name" value="FERREDOXIN:COB-COM HETERODISULFIDE REDUCTASE SUBUNIT A"/>
    <property type="match status" value="1"/>
</dbReference>
<evidence type="ECO:0000259" key="9">
    <source>
        <dbReference type="PROSITE" id="PS51379"/>
    </source>
</evidence>
<feature type="domain" description="4Fe-4S ferredoxin-type" evidence="9">
    <location>
        <begin position="1412"/>
        <end position="1441"/>
    </location>
</feature>
<dbReference type="SUPFAM" id="SSF51905">
    <property type="entry name" value="FAD/NAD(P)-binding domain"/>
    <property type="match status" value="3"/>
</dbReference>
<dbReference type="SUPFAM" id="SSF51971">
    <property type="entry name" value="Nucleotide-binding domain"/>
    <property type="match status" value="1"/>
</dbReference>
<feature type="domain" description="4Fe-4S ferredoxin-type" evidence="9">
    <location>
        <begin position="114"/>
        <end position="144"/>
    </location>
</feature>
<accession>A0A4R1PXG3</accession>
<dbReference type="GO" id="GO:0046872">
    <property type="term" value="F:metal ion binding"/>
    <property type="evidence" value="ECO:0007669"/>
    <property type="project" value="UniProtKB-KW"/>
</dbReference>
<protein>
    <submittedName>
        <fullName evidence="10">NADPH-dependent glutamate synthase beta subunit-like oxidoreductase</fullName>
    </submittedName>
</protein>
<evidence type="ECO:0000313" key="11">
    <source>
        <dbReference type="Proteomes" id="UP000295063"/>
    </source>
</evidence>
<evidence type="ECO:0000256" key="4">
    <source>
        <dbReference type="ARBA" id="ARBA00022723"/>
    </source>
</evidence>
<dbReference type="SUPFAM" id="SSF54862">
    <property type="entry name" value="4Fe-4S ferredoxins"/>
    <property type="match status" value="1"/>
</dbReference>
<dbReference type="InterPro" id="IPR036188">
    <property type="entry name" value="FAD/NAD-bd_sf"/>
</dbReference>
<evidence type="ECO:0000256" key="8">
    <source>
        <dbReference type="ARBA" id="ARBA00023014"/>
    </source>
</evidence>
<dbReference type="InterPro" id="IPR009051">
    <property type="entry name" value="Helical_ferredxn"/>
</dbReference>
<keyword evidence="5" id="KW-0274">FAD</keyword>
<dbReference type="PROSITE" id="PS51379">
    <property type="entry name" value="4FE4S_FER_2"/>
    <property type="match status" value="3"/>
</dbReference>
<keyword evidence="8" id="KW-0411">Iron-sulfur</keyword>
<evidence type="ECO:0000256" key="6">
    <source>
        <dbReference type="ARBA" id="ARBA00023002"/>
    </source>
</evidence>
<comment type="cofactor">
    <cofactor evidence="1">
        <name>FAD</name>
        <dbReference type="ChEBI" id="CHEBI:57692"/>
    </cofactor>
</comment>
<evidence type="ECO:0000313" key="10">
    <source>
        <dbReference type="EMBL" id="TCL37319.1"/>
    </source>
</evidence>
<dbReference type="InterPro" id="IPR017900">
    <property type="entry name" value="4Fe4S_Fe_S_CS"/>
</dbReference>
<dbReference type="Gene3D" id="1.10.1060.10">
    <property type="entry name" value="Alpha-helical ferredoxin"/>
    <property type="match status" value="2"/>
</dbReference>
<name>A0A4R1PXG3_9FIRM</name>
<dbReference type="GO" id="GO:0016491">
    <property type="term" value="F:oxidoreductase activity"/>
    <property type="evidence" value="ECO:0007669"/>
    <property type="project" value="UniProtKB-KW"/>
</dbReference>
<dbReference type="Gene3D" id="3.50.50.60">
    <property type="entry name" value="FAD/NAD(P)-binding domain"/>
    <property type="match status" value="4"/>
</dbReference>
<reference evidence="10 11" key="1">
    <citation type="submission" date="2019-03" db="EMBL/GenBank/DDBJ databases">
        <title>Genomic Encyclopedia of Type Strains, Phase IV (KMG-IV): sequencing the most valuable type-strain genomes for metagenomic binning, comparative biology and taxonomic classification.</title>
        <authorList>
            <person name="Goeker M."/>
        </authorList>
    </citation>
    <scope>NUCLEOTIDE SEQUENCE [LARGE SCALE GENOMIC DNA]</scope>
    <source>
        <strain evidence="10 11">DSM 15969</strain>
    </source>
</reference>
<dbReference type="InterPro" id="IPR023753">
    <property type="entry name" value="FAD/NAD-binding_dom"/>
</dbReference>
<sequence length="1489" mass="161092">MAKVSSIGVQAPPASTKEKIGSVLVLGGGIAGMQSALDLANGGYLVHMVTDEPSIGGKMAQLDKTFPTNECSMCLLGPKMSDCLSHPNIIIHTHSVLEKLGGEAGNFTAQVRKKARFIDIDECTACGDCVDACPVKVKDGFNQDQGLRKAVYKLFPQSVPNRFMIDKRGVPPCRSTCPAGTNVQGYVALLSQGKFAEALEVIHRRLPFAGICGRICHHPCEAECNRQEIDQPLAIATLKRAAADYGWEELAKAESQIYTPTRKERVAIIGGGPAGLTAACDLVEKGYQVTIFEALPSPGGWLKYGIPQYRLPEIVVQREIDMLLRHGIEVRNNTRVGSDITLKELKEQYNAVLIAVGVQKSRDLPLEGAGLAGVLPGVGFLRDIKLGQNPRVGKKVVVIGGGNVAMDVARSALRQGGEEVHVVCLESRGEMPAHVWEIEEAEDEGVILHPGWGPKAIVGSGGKVSAVGFRACSAVFDAERRFNPRYDETRTILLDADTVIMAIGQAADLEFLQGQKKVTTARGIVAADSLTKATGDPAIFACGDVAHGPASVIEAVASAHEAAISIDRYLNGAQIAANREKPHQDKLTLPENTPVHPMGRLSQAFAPASLRSGDYREVALGMSEEEAIEEASRCMNCGICSECFQCEKACKKQVIHHDDTDEMLDLSVGALVLAPGFDIFDASLKGEYGYGIYPNVLNSLEFERLLSSTGPTTGHVVRPSDGASPRKVAFIQCVGSRDCGDNGAEYCSSICCMYSTKEALIAREHDANVEPAIFYLDMRSYGKNFDKYVETAKKGGVRYVRAMISSIKEDPVTQNLFIKYINESGDIVEEEFELVVLAVGVRPPKTAAPLLATLGIEAHPYGFADTDDFSPTETSRQGIYVAGAFQGPRDIPETVMTASAAAAKAGELLADARNTLRRLKAYPPERDVSEEPVRIGVFICQCGINIASIVNVPEVVAYGQSLPDVVHCQDNLYTCSQDTIKRMKEIIEEKQLNRVVVASCTMRTHQPLFREMLREAGLNQFYFEMANIRDQCSWVHRSEPVGATEKAKDLVRMAAAKVRHHDPLYLHPVPVIPSTLIIGGGVAGMTAALSAASQGFTAYLVEKEAELGGHAREIYRDLEGNDVQQYLHQLTAAVADHPLIKVFTNTQITNFSGHAGHFITSVRSGQDETATDIEHGTVIVATGSEERVAAGYLAGEDPRVITGSAFEKLLAAGQPVKAKQIVMIQCAGSRNEEIKYCSRTCCGQAIKNALLLKKRQPATDIYILYRDIRTYGFMESQYKEARDIGIRFIPYTEQQKPELAKAGSRLSLTVHEPSLKRTINLTPDLVVLASATVPSDTARSLGTMLKVPVNEDGFFVETHAKLGPIDFPSQGIFLCGGAHSPKYLHECIYQAQGAVARASTILSQDNLMAGGVVVNVDPDKCAACLTCVRICPYSVPRIGEDGKACIEAVQCHGCGSCAGECPNKAIQLQHYKDNQILEKVRALFKEVSA</sequence>
<dbReference type="Pfam" id="PF14691">
    <property type="entry name" value="Fer4_20"/>
    <property type="match status" value="1"/>
</dbReference>
<dbReference type="PRINTS" id="PR00419">
    <property type="entry name" value="ADXRDTASE"/>
</dbReference>
<dbReference type="Pfam" id="PF07992">
    <property type="entry name" value="Pyr_redox_2"/>
    <property type="match status" value="3"/>
</dbReference>
<evidence type="ECO:0000256" key="1">
    <source>
        <dbReference type="ARBA" id="ARBA00001974"/>
    </source>
</evidence>
<keyword evidence="6" id="KW-0560">Oxidoreductase</keyword>
<dbReference type="GO" id="GO:0051539">
    <property type="term" value="F:4 iron, 4 sulfur cluster binding"/>
    <property type="evidence" value="ECO:0007669"/>
    <property type="project" value="UniProtKB-KW"/>
</dbReference>
<keyword evidence="11" id="KW-1185">Reference proteome</keyword>
<dbReference type="Gene3D" id="3.30.70.20">
    <property type="match status" value="1"/>
</dbReference>
<keyword evidence="4" id="KW-0479">Metal-binding</keyword>
<dbReference type="Proteomes" id="UP000295063">
    <property type="component" value="Unassembled WGS sequence"/>
</dbReference>
<dbReference type="InterPro" id="IPR017896">
    <property type="entry name" value="4Fe4S_Fe-S-bd"/>
</dbReference>
<comment type="similarity">
    <text evidence="2">Belongs to the HdrA family.</text>
</comment>
<dbReference type="InterPro" id="IPR039650">
    <property type="entry name" value="HdrA-like"/>
</dbReference>
<evidence type="ECO:0000256" key="3">
    <source>
        <dbReference type="ARBA" id="ARBA00022485"/>
    </source>
</evidence>
<dbReference type="Gene3D" id="3.40.50.720">
    <property type="entry name" value="NAD(P)-binding Rossmann-like Domain"/>
    <property type="match status" value="1"/>
</dbReference>
<dbReference type="SUPFAM" id="SSF46548">
    <property type="entry name" value="alpha-helical ferredoxin"/>
    <property type="match status" value="2"/>
</dbReference>